<dbReference type="GO" id="GO:0005829">
    <property type="term" value="C:cytosol"/>
    <property type="evidence" value="ECO:0007669"/>
    <property type="project" value="TreeGrafter"/>
</dbReference>
<dbReference type="InterPro" id="IPR011060">
    <property type="entry name" value="RibuloseP-bd_barrel"/>
</dbReference>
<dbReference type="STRING" id="1855383.SAMN05216548_10440"/>
<dbReference type="Pfam" id="PF04131">
    <property type="entry name" value="NanE"/>
    <property type="match status" value="1"/>
</dbReference>
<name>A0A1H9FAF4_9HYPH</name>
<comment type="pathway">
    <text evidence="3">Amino-sugar metabolism; N-acetylneuraminate degradation; D-fructose 6-phosphate from N-acetylneuraminate: step 3/5.</text>
</comment>
<protein>
    <recommendedName>
        <fullName evidence="4">N-acylglucosamine-6-phosphate 2-epimerase</fullName>
        <ecNumber evidence="4">5.1.3.9</ecNumber>
    </recommendedName>
</protein>
<dbReference type="NCBIfam" id="NF002231">
    <property type="entry name" value="PRK01130.1"/>
    <property type="match status" value="1"/>
</dbReference>
<dbReference type="GO" id="GO:0047465">
    <property type="term" value="F:N-acylglucosamine-6-phosphate 2-epimerase activity"/>
    <property type="evidence" value="ECO:0007669"/>
    <property type="project" value="UniProtKB-EC"/>
</dbReference>
<evidence type="ECO:0000256" key="4">
    <source>
        <dbReference type="ARBA" id="ARBA00013180"/>
    </source>
</evidence>
<dbReference type="AlphaFoldDB" id="A0A1H9FAF4"/>
<dbReference type="GO" id="GO:0019262">
    <property type="term" value="P:N-acetylneuraminate catabolic process"/>
    <property type="evidence" value="ECO:0007669"/>
    <property type="project" value="UniProtKB-UniPathway"/>
</dbReference>
<evidence type="ECO:0000256" key="2">
    <source>
        <dbReference type="ARBA" id="ARBA00002147"/>
    </source>
</evidence>
<reference evidence="7 8" key="1">
    <citation type="submission" date="2016-10" db="EMBL/GenBank/DDBJ databases">
        <authorList>
            <person name="de Groot N.N."/>
        </authorList>
    </citation>
    <scope>NUCLEOTIDE SEQUENCE [LARGE SCALE GENOMIC DNA]</scope>
    <source>
        <strain evidence="7 8">A52C2</strain>
    </source>
</reference>
<evidence type="ECO:0000256" key="5">
    <source>
        <dbReference type="ARBA" id="ARBA00023235"/>
    </source>
</evidence>
<evidence type="ECO:0000313" key="8">
    <source>
        <dbReference type="Proteomes" id="UP000199647"/>
    </source>
</evidence>
<dbReference type="InterPro" id="IPR007260">
    <property type="entry name" value="NanE"/>
</dbReference>
<evidence type="ECO:0000256" key="3">
    <source>
        <dbReference type="ARBA" id="ARBA00005081"/>
    </source>
</evidence>
<keyword evidence="6" id="KW-0119">Carbohydrate metabolism</keyword>
<evidence type="ECO:0000256" key="1">
    <source>
        <dbReference type="ARBA" id="ARBA00000056"/>
    </source>
</evidence>
<evidence type="ECO:0000313" key="7">
    <source>
        <dbReference type="EMBL" id="SEQ34403.1"/>
    </source>
</evidence>
<dbReference type="SUPFAM" id="SSF51366">
    <property type="entry name" value="Ribulose-phoshate binding barrel"/>
    <property type="match status" value="1"/>
</dbReference>
<organism evidence="7 8">
    <name type="scientific">Faunimonas pinastri</name>
    <dbReference type="NCBI Taxonomy" id="1855383"/>
    <lineage>
        <taxon>Bacteria</taxon>
        <taxon>Pseudomonadati</taxon>
        <taxon>Pseudomonadota</taxon>
        <taxon>Alphaproteobacteria</taxon>
        <taxon>Hyphomicrobiales</taxon>
        <taxon>Afifellaceae</taxon>
        <taxon>Faunimonas</taxon>
    </lineage>
</organism>
<accession>A0A1H9FAF4</accession>
<dbReference type="Gene3D" id="3.20.20.70">
    <property type="entry name" value="Aldolase class I"/>
    <property type="match status" value="1"/>
</dbReference>
<sequence length="209" mass="21285">MDRADIVVAFALAAEAAGASGLRIQGVSYVAAVRAATKLPIIGLVKRDEPDTPVFITPRVRDVAELAEAGADIVAFDATLRVRPDSVADLAAAAHRAGALAMADCSVVSDAEAALAAGVDVVGTTMSGYTDGTVPEGPDLDLLRDCVALGAPVFAEGRYNSPELAATAVRLGATAVVVGSAITRPEHITSWFLDAVRAARPAPARKAAL</sequence>
<keyword evidence="7" id="KW-0808">Transferase</keyword>
<dbReference type="EMBL" id="FOFG01000004">
    <property type="protein sequence ID" value="SEQ34403.1"/>
    <property type="molecule type" value="Genomic_DNA"/>
</dbReference>
<keyword evidence="5" id="KW-0413">Isomerase</keyword>
<dbReference type="UniPathway" id="UPA00629">
    <property type="reaction ID" value="UER00682"/>
</dbReference>
<dbReference type="PANTHER" id="PTHR36204">
    <property type="entry name" value="N-ACETYLMANNOSAMINE-6-PHOSPHATE 2-EPIMERASE-RELATED"/>
    <property type="match status" value="1"/>
</dbReference>
<keyword evidence="8" id="KW-1185">Reference proteome</keyword>
<comment type="catalytic activity">
    <reaction evidence="1">
        <text>an N-acyl-D-glucosamine 6-phosphate = an N-acyl-D-mannosamine 6-phosphate</text>
        <dbReference type="Rhea" id="RHEA:23932"/>
        <dbReference type="ChEBI" id="CHEBI:57599"/>
        <dbReference type="ChEBI" id="CHEBI:57666"/>
        <dbReference type="EC" id="5.1.3.9"/>
    </reaction>
</comment>
<gene>
    <name evidence="7" type="ORF">SAMN05216548_10440</name>
</gene>
<keyword evidence="7" id="KW-0418">Kinase</keyword>
<dbReference type="Proteomes" id="UP000199647">
    <property type="component" value="Unassembled WGS sequence"/>
</dbReference>
<evidence type="ECO:0000256" key="6">
    <source>
        <dbReference type="ARBA" id="ARBA00023277"/>
    </source>
</evidence>
<dbReference type="PANTHER" id="PTHR36204:SF1">
    <property type="entry name" value="N-ACETYLMANNOSAMINE-6-PHOSPHATE 2-EPIMERASE-RELATED"/>
    <property type="match status" value="1"/>
</dbReference>
<dbReference type="InterPro" id="IPR013785">
    <property type="entry name" value="Aldolase_TIM"/>
</dbReference>
<dbReference type="GO" id="GO:0016301">
    <property type="term" value="F:kinase activity"/>
    <property type="evidence" value="ECO:0007669"/>
    <property type="project" value="UniProtKB-KW"/>
</dbReference>
<proteinExistence type="predicted"/>
<dbReference type="GO" id="GO:0006053">
    <property type="term" value="P:N-acetylmannosamine catabolic process"/>
    <property type="evidence" value="ECO:0007669"/>
    <property type="project" value="TreeGrafter"/>
</dbReference>
<dbReference type="EC" id="5.1.3.9" evidence="4"/>
<comment type="function">
    <text evidence="2">Converts N-acetylmannosamine-6-phosphate (ManNAc-6-P) to N-acetylglucosamine-6-phosphate (GlcNAc-6-P).</text>
</comment>